<evidence type="ECO:0000313" key="1">
    <source>
        <dbReference type="EMBL" id="KAK9240101.1"/>
    </source>
</evidence>
<accession>A0ACC3T8U3</accession>
<evidence type="ECO:0000313" key="2">
    <source>
        <dbReference type="Proteomes" id="UP001433508"/>
    </source>
</evidence>
<name>A0ACC3T8U3_LIPKO</name>
<organism evidence="1 2">
    <name type="scientific">Lipomyces kononenkoae</name>
    <name type="common">Yeast</name>
    <dbReference type="NCBI Taxonomy" id="34357"/>
    <lineage>
        <taxon>Eukaryota</taxon>
        <taxon>Fungi</taxon>
        <taxon>Dikarya</taxon>
        <taxon>Ascomycota</taxon>
        <taxon>Saccharomycotina</taxon>
        <taxon>Lipomycetes</taxon>
        <taxon>Lipomycetales</taxon>
        <taxon>Lipomycetaceae</taxon>
        <taxon>Lipomyces</taxon>
    </lineage>
</organism>
<keyword evidence="2" id="KW-1185">Reference proteome</keyword>
<proteinExistence type="predicted"/>
<dbReference type="Proteomes" id="UP001433508">
    <property type="component" value="Unassembled WGS sequence"/>
</dbReference>
<protein>
    <submittedName>
        <fullName evidence="1">Uncharacterized protein</fullName>
    </submittedName>
</protein>
<dbReference type="EMBL" id="MU971341">
    <property type="protein sequence ID" value="KAK9240101.1"/>
    <property type="molecule type" value="Genomic_DNA"/>
</dbReference>
<comment type="caution">
    <text evidence="1">The sequence shown here is derived from an EMBL/GenBank/DDBJ whole genome shotgun (WGS) entry which is preliminary data.</text>
</comment>
<reference evidence="2" key="1">
    <citation type="journal article" date="2024" name="Front. Bioeng. Biotechnol.">
        <title>Genome-scale model development and genomic sequencing of the oleaginous clade Lipomyces.</title>
        <authorList>
            <person name="Czajka J.J."/>
            <person name="Han Y."/>
            <person name="Kim J."/>
            <person name="Mondo S.J."/>
            <person name="Hofstad B.A."/>
            <person name="Robles A."/>
            <person name="Haridas S."/>
            <person name="Riley R."/>
            <person name="LaButti K."/>
            <person name="Pangilinan J."/>
            <person name="Andreopoulos W."/>
            <person name="Lipzen A."/>
            <person name="Yan J."/>
            <person name="Wang M."/>
            <person name="Ng V."/>
            <person name="Grigoriev I.V."/>
            <person name="Spatafora J.W."/>
            <person name="Magnuson J.K."/>
            <person name="Baker S.E."/>
            <person name="Pomraning K.R."/>
        </authorList>
    </citation>
    <scope>NUCLEOTIDE SEQUENCE [LARGE SCALE GENOMIC DNA]</scope>
    <source>
        <strain evidence="2">CBS 7786</strain>
    </source>
</reference>
<sequence>MGATSRNSILSLETQKAIDSVTRQLWLLASLTLRQDERFMPPLSGERYVAALRIIINNLYSLVTDAKQQIDEALPSSATEGVQQMRFRAFVKSILGTIADGIDMDKLEKTVGDNMTDVMPNMVVLPFTHANTMLRENRIMIEDTVLNSFGLSDFGVELDEILGFSHTTASGNTRTHDESSDLCEQEAVSEPAENNSIHLSSLDCLELSVQPNEPNPALSDLQQEDHLETADQHPFRSVPGRQIEHFSDSTAEAIATGVPPFFGTTSEFTSPESEEPTSSLRLEIGSQVSYIARFTEEDMNSIINPSEQPGRTHRPRPDPELEHRERLTSSVFVASERNARRLVPQRRRRESREGQGYNYKMRPEASFTWIGKVYGQGMTGPEDLGRVTVITKYTKYFVLNTLSSSQFALANKVFENMLQLIILEKMKVEKGVVYLVKKGDLSRPNTFTTYLLNIQSIARKLASILQIEIVDPYQLDPFILTSDFGEAYGRYSDDGTSRGMVMECTVSRTTNDKILFSRKSPYIHFETCDGYSGQMFRISPRVFEPFFVPDQVKWKLVPDLPWLVYDERQMQFLGIAPNFQQKTILQTTLIAKYMWHGVFREVQQPIELEIDLGQDADFGQLPGLLSVHHSVVNTDDPDRDTQGQATGKQVETQIMREQTDFHNSAANHCDQAVEGSRRQTNTVVAEIVPSYEETMSLSTQPIRELLSNNDNGIIRTSHPSDRQVALSVNGTRTDGNESTMTTPDGPMTSDSGYITEIPQRTDNIRARPRLFFNTSEIYEASIVPMVSFEDKDDSTPLDGLWQKAG</sequence>
<gene>
    <name evidence="1" type="ORF">V1525DRAFT_370934</name>
</gene>